<keyword evidence="1" id="KW-1133">Transmembrane helix</keyword>
<evidence type="ECO:0000313" key="3">
    <source>
        <dbReference type="Proteomes" id="UP000001359"/>
    </source>
</evidence>
<evidence type="ECO:0000256" key="1">
    <source>
        <dbReference type="SAM" id="Phobius"/>
    </source>
</evidence>
<organism evidence="2 3">
    <name type="scientific">Invertebrate iridescent virus 6</name>
    <name type="common">IIV-6</name>
    <name type="synonym">Chilo iridescent virus</name>
    <dbReference type="NCBI Taxonomy" id="176652"/>
    <lineage>
        <taxon>Viruses</taxon>
        <taxon>Varidnaviria</taxon>
        <taxon>Bamfordvirae</taxon>
        <taxon>Nucleocytoviricota</taxon>
        <taxon>Megaviricetes</taxon>
        <taxon>Pimascovirales</taxon>
        <taxon>Pimascovirales incertae sedis</taxon>
        <taxon>Iridoviridae</taxon>
        <taxon>Betairidovirinae</taxon>
        <taxon>Iridovirus</taxon>
        <taxon>Iridovirus chilo1</taxon>
    </lineage>
</organism>
<accession>Q91FJ6</accession>
<keyword evidence="3" id="KW-1185">Reference proteome</keyword>
<dbReference type="KEGG" id="vg:1733043"/>
<reference evidence="2 3" key="8">
    <citation type="journal article" date="1994" name="Intervirology">
        <title>Identification of the primary structure and the coding capacity of the genome of insect iridescent virus type 6 between the genome coordinates 0.310 and 0.347 (7990 bp).</title>
        <authorList>
            <person name="Sonntag K.C."/>
            <person name="Schnitzler P."/>
            <person name="Janssen W."/>
            <person name="Darai G."/>
        </authorList>
    </citation>
    <scope>NUCLEOTIDE SEQUENCE [LARGE SCALE GENOMIC DNA]</scope>
</reference>
<reference evidence="2 3" key="3">
    <citation type="journal article" date="1987" name="Virology">
        <title>Molecular cloning and physical mapping of the genome of insect iridescent virus type 6: further evidence for circular permutation of the viral genome.</title>
        <authorList>
            <person name="Schnitzler P."/>
            <person name="Soltau J.B."/>
            <person name="Fischer M."/>
            <person name="Reisner H."/>
            <person name="Scholz J."/>
            <person name="Delius H."/>
            <person name="Darai G."/>
        </authorList>
    </citation>
    <scope>NUCLEOTIDE SEQUENCE [LARGE SCALE GENOMIC DNA]</scope>
</reference>
<organismHost>
    <name type="scientific">Spodoptera frugiperda</name>
    <name type="common">Fall armyworm</name>
    <dbReference type="NCBI Taxonomy" id="7108"/>
</organismHost>
<reference evidence="2 3" key="1">
    <citation type="journal article" date="1984" name="J. Virol.">
        <title>DNA analysis of insect iridescent virus 6: evidence for circular permutation and terminal redundancy.</title>
        <authorList>
            <person name="Delius H."/>
            <person name="Darai G."/>
            <person name="Fluegel R.M."/>
        </authorList>
    </citation>
    <scope>NUCLEOTIDE SEQUENCE [LARGE SCALE GENOMIC DNA]</scope>
</reference>
<reference evidence="2 3" key="9">
    <citation type="journal article" date="1994" name="J. Gen. Virol.">
        <title>Insect iridescent virus type 6 encodes a polypeptide related to the largest subunit of eukaryotic RNA polymerase II.</title>
        <authorList>
            <person name="Schnitzler P."/>
            <person name="Sonntag K.C."/>
            <person name="Muller M."/>
            <person name="Janssen W."/>
            <person name="Bugert J.J."/>
            <person name="Koonin E.V."/>
            <person name="Darai G."/>
        </authorList>
    </citation>
    <scope>NUCLEOTIDE SEQUENCE [LARGE SCALE GENOMIC DNA]</scope>
</reference>
<reference evidence="2 3" key="2">
    <citation type="journal article" date="1986" name="Med. Microbiol. Immunol.">
        <title>Insect iridescent virus type 6 induced toxic degenerative hepatitis in mice.</title>
        <authorList>
            <person name="Lorbacher de Ruiz H."/>
            <person name="Gelderblom H."/>
            <person name="Hofmann W."/>
            <person name="Darai G."/>
        </authorList>
    </citation>
    <scope>NUCLEOTIDE SEQUENCE [LARGE SCALE GENOMIC DNA]</scope>
</reference>
<dbReference type="PROSITE" id="PS51257">
    <property type="entry name" value="PROKAR_LIPOPROTEIN"/>
    <property type="match status" value="1"/>
</dbReference>
<reference evidence="2 3" key="7">
    <citation type="journal article" date="1993" name="J. Gen. Virol.">
        <title>Identification of the gene encoding the major capsid protein of insect iridescent virus type 6 by polymerase chain reaction.</title>
        <authorList>
            <person name="Stohwasser R."/>
            <person name="Raab K."/>
            <person name="Schnitzler P."/>
            <person name="Janssen W."/>
            <person name="Darai G."/>
        </authorList>
    </citation>
    <scope>NUCLEOTIDE SEQUENCE [LARGE SCALE GENOMIC DNA]</scope>
</reference>
<organismHost>
    <name type="scientific">Chilo suppressalis</name>
    <name type="common">Asiatic rice borer moth</name>
    <dbReference type="NCBI Taxonomy" id="168631"/>
</organismHost>
<reference evidence="2 3" key="13">
    <citation type="journal article" date="1998" name="Virus Genes">
        <title>Identification of a thymidylate synthase gene within the genome of Chilo iridescent virus.</title>
        <authorList>
            <person name="Muller K."/>
            <person name="Tidona C.A."/>
            <person name="Bahr U."/>
            <person name="Darai G."/>
        </authorList>
    </citation>
    <scope>NUCLEOTIDE SEQUENCE [LARGE SCALE GENOMIC DNA]</scope>
</reference>
<reference evidence="2 3" key="10">
    <citation type="journal article" date="1994" name="Nucleic Acids Res.">
        <title>Identification of genes encoding zinc finger proteins, non-histone chromosomal HMG protein homologue, and a putative GTP phosphohydrolase in the genome of Chilo iridescent virus.</title>
        <authorList>
            <person name="Schnitzler P."/>
            <person name="Hug M."/>
            <person name="Handermann M."/>
            <person name="Janssen W."/>
            <person name="Koonin E.V."/>
            <person name="Delius H."/>
            <person name="Darai C."/>
        </authorList>
    </citation>
    <scope>NUCLEOTIDE SEQUENCE [LARGE SCALE GENOMIC DNA]</scope>
</reference>
<dbReference type="RefSeq" id="NP_149791.1">
    <property type="nucleotide sequence ID" value="NC_003038.1"/>
</dbReference>
<sequence>MKSYLFVKFSFLFLNIPVFFFFSCRLLIEGCDHIDNTFLA</sequence>
<reference evidence="2 3" key="14">
    <citation type="journal article" date="1999" name="Virus Genes">
        <title>Identification of a gene cluster within the genome of Chilo iridescent virus encoding enzymes involved in viral DNA replication and processing.</title>
        <authorList>
            <person name="Muller K."/>
            <person name="Tidona C.A."/>
            <person name="Darai G."/>
        </authorList>
    </citation>
    <scope>NUCLEOTIDE SEQUENCE [LARGE SCALE GENOMIC DNA]</scope>
</reference>
<organismHost>
    <name type="scientific">Acheta domesticus</name>
    <name type="common">House cricket</name>
    <dbReference type="NCBI Taxonomy" id="6997"/>
</organismHost>
<reference evidence="2 3" key="4">
    <citation type="journal article" date="1988" name="Virology">
        <title>Identification and characterization of the repetitive DNA element in the genome of insect iridescent virus type 6.</title>
        <authorList>
            <person name="Fischer M."/>
            <person name="Schnitzler P."/>
            <person name="Delius H."/>
            <person name="Darai G."/>
        </authorList>
    </citation>
    <scope>NUCLEOTIDE SEQUENCE [LARGE SCALE GENOMIC DNA]</scope>
</reference>
<reference evidence="2 3" key="11">
    <citation type="journal article" date="1994" name="Virus Genes">
        <title>Chilo iridescent virus encodes a putative helicase belonging to a distinct family within the "DEAD/H" superfamily: implications for the evolution of large DNA viruses.</title>
        <authorList>
            <person name="Sonntag K.C."/>
            <person name="Schnitzler P."/>
            <person name="Koonin E.V."/>
            <person name="Darai G."/>
        </authorList>
    </citation>
    <scope>NUCLEOTIDE SEQUENCE [LARGE SCALE GENOMIC DNA]</scope>
</reference>
<reference evidence="2 3" key="12">
    <citation type="journal article" date="1997" name="Virus Genes">
        <title>The DNA sequence of Chilo iridescent virus between the genome coordinates 0.101 and 0.391; similarities in coding strategy between insect and vertebrate iridoviruses.</title>
        <authorList>
            <person name="Bahr U."/>
            <person name="Tidona C.A."/>
            <person name="Darai G."/>
        </authorList>
    </citation>
    <scope>NUCLEOTIDE SEQUENCE [LARGE SCALE GENOMIC DNA]</scope>
</reference>
<keyword evidence="1" id="KW-0472">Membrane</keyword>
<evidence type="ECO:0000313" key="2">
    <source>
        <dbReference type="EMBL" id="AAK82189.1"/>
    </source>
</evidence>
<reference evidence="2 3" key="6">
    <citation type="journal article" date="1992" name="Virus Genes">
        <title>Characterization of the third origin of DNA replication of the genome of insect iridescent virus type 6.</title>
        <authorList>
            <person name="Sonntag K.C."/>
            <person name="Darai G."/>
        </authorList>
    </citation>
    <scope>NUCLEOTIDE SEQUENCE [LARGE SCALE GENOMIC DNA]</scope>
</reference>
<organismHost>
    <name type="scientific">Gryllus campestris</name>
    <dbReference type="NCBI Taxonomy" id="58607"/>
</organismHost>
<name>Q91FJ6_IIV6</name>
<dbReference type="GeneID" id="1733043"/>
<proteinExistence type="predicted"/>
<reference evidence="2 3" key="15">
    <citation type="journal article" date="2001" name="Virology">
        <title>Analysis of the first complete DNA sequence of an invertebrate iridovirus: coding strategy of the genome of Chilo iridescent virus.</title>
        <authorList>
            <person name="Jakob N.J."/>
            <person name="Muller K."/>
            <person name="Bahr U."/>
            <person name="Darai G."/>
        </authorList>
    </citation>
    <scope>NUCLEOTIDE SEQUENCE [LARGE SCALE GENOMIC DNA]</scope>
</reference>
<feature type="transmembrane region" description="Helical" evidence="1">
    <location>
        <begin position="6"/>
        <end position="28"/>
    </location>
</feature>
<dbReference type="Proteomes" id="UP000001359">
    <property type="component" value="Segment"/>
</dbReference>
<reference evidence="2 3" key="5">
    <citation type="journal article" date="1992" name="Virus Genes">
        <title>Identification and mapping of origins of DNA replication within the DNA sequences of the genome of insect iridescent virus type 6.</title>
        <authorList>
            <person name="Handermann M."/>
            <person name="Schnitzler P."/>
            <person name="Rosen-Wolff A."/>
            <person name="Raab K."/>
            <person name="Sonntag K.C."/>
            <person name="Darai G."/>
        </authorList>
    </citation>
    <scope>NUCLEOTIDE SEQUENCE [LARGE SCALE GENOMIC DNA]</scope>
</reference>
<keyword evidence="1" id="KW-0812">Transmembrane</keyword>
<dbReference type="EMBL" id="AF303741">
    <property type="protein sequence ID" value="AAK82189.1"/>
    <property type="molecule type" value="Genomic_DNA"/>
</dbReference>
<protein>
    <submittedName>
        <fullName evidence="2">328L</fullName>
    </submittedName>
</protein>
<organismHost>
    <name type="scientific">Gryllus bimaculatus</name>
    <name type="common">Two-spotted cricket</name>
    <dbReference type="NCBI Taxonomy" id="6999"/>
</organismHost>